<dbReference type="AlphaFoldDB" id="A0A9E7BZK9"/>
<dbReference type="KEGG" id="sbae:DSM104329_01880"/>
<dbReference type="SUPFAM" id="SSF159245">
    <property type="entry name" value="AttH-like"/>
    <property type="match status" value="1"/>
</dbReference>
<dbReference type="RefSeq" id="WP_259315176.1">
    <property type="nucleotide sequence ID" value="NZ_CP087164.1"/>
</dbReference>
<keyword evidence="2" id="KW-1185">Reference proteome</keyword>
<proteinExistence type="predicted"/>
<reference evidence="1" key="1">
    <citation type="journal article" date="2022" name="Int. J. Syst. Evol. Microbiol.">
        <title>Pseudomonas aegrilactucae sp. nov. and Pseudomonas morbosilactucae sp. nov., pathogens causing bacterial rot of lettuce in Japan.</title>
        <authorList>
            <person name="Sawada H."/>
            <person name="Fujikawa T."/>
            <person name="Satou M."/>
        </authorList>
    </citation>
    <scope>NUCLEOTIDE SEQUENCE</scope>
    <source>
        <strain evidence="1">0166_1</strain>
    </source>
</reference>
<evidence type="ECO:0000313" key="1">
    <source>
        <dbReference type="EMBL" id="UGS35490.1"/>
    </source>
</evidence>
<organism evidence="1 2">
    <name type="scientific">Capillimicrobium parvum</name>
    <dbReference type="NCBI Taxonomy" id="2884022"/>
    <lineage>
        <taxon>Bacteria</taxon>
        <taxon>Bacillati</taxon>
        <taxon>Actinomycetota</taxon>
        <taxon>Thermoleophilia</taxon>
        <taxon>Solirubrobacterales</taxon>
        <taxon>Capillimicrobiaceae</taxon>
        <taxon>Capillimicrobium</taxon>
    </lineage>
</organism>
<dbReference type="Proteomes" id="UP001162834">
    <property type="component" value="Chromosome"/>
</dbReference>
<dbReference type="EMBL" id="CP087164">
    <property type="protein sequence ID" value="UGS35490.1"/>
    <property type="molecule type" value="Genomic_DNA"/>
</dbReference>
<accession>A0A9E7BZK9</accession>
<evidence type="ECO:0000313" key="2">
    <source>
        <dbReference type="Proteomes" id="UP001162834"/>
    </source>
</evidence>
<name>A0A9E7BZK9_9ACTN</name>
<gene>
    <name evidence="1" type="ORF">DSM104329_01880</name>
</gene>
<protein>
    <submittedName>
        <fullName evidence="1">Uncharacterized protein</fullName>
    </submittedName>
</protein>
<sequence>MRLDDVDDLPFHQVSTPFNVVGTSDVHFNDGYWFAAYAPGDWYVIFGMRLHPNMNVVDGFAGLARDGEQRVVRASRALRPRYTELEAGPLRIELVRPMQEIRVSLAGSPVDLAFDLVFQARGAAFVEAPYRHLKFGHVINDMVRYTQVCRASGTLRCDGAEVAVDGWHAMRDHSWGVRSTMGPRTPHGGVDAIESEADLRRYRLWVPFETDDHGGFFNTHEGEDGRPLDFEGQLTYPDGRVVALTEVRHEIEYEPGTRYVTGGAFAVLDEHGAWHEYRLEEPGTPADVQGFGYYGGWHDGGSAGVWRGAGPHVESDRYAVAARPAGPPHVPMDRRLGPTEFPFTISGPGGVRGMAHFEHHVMGRYAPYGFQGRDRK</sequence>